<sequence length="204" mass="22488">MGLTWLALMVLVGATLPAVVRGLLPPLPRRNTGISPQAVVVVGAGRRRQNGQFSLTTRGLRRLQLAASLANEHGLPLLVSGGINQAPQADGEPTEAALMAEQVRRRWPALEVIEEGQSRNTWQNAVNSAELLAARGVDEIILVSDRTHLPRALLCFQSQGVLAQAAWQKRLPKQAWRPSAGALSMVPEIWYEWLALVWYHLRYL</sequence>
<reference evidence="2 3" key="1">
    <citation type="submission" date="2018-09" db="EMBL/GenBank/DDBJ databases">
        <title>Alcanivorax profundi sp. nov., isolated from 1000 m-depth seawater of the Mariana Trench.</title>
        <authorList>
            <person name="Liu J."/>
        </authorList>
    </citation>
    <scope>NUCLEOTIDE SEQUENCE [LARGE SCALE GENOMIC DNA]</scope>
    <source>
        <strain evidence="2 3">MTEO17</strain>
    </source>
</reference>
<dbReference type="GO" id="GO:0005886">
    <property type="term" value="C:plasma membrane"/>
    <property type="evidence" value="ECO:0007669"/>
    <property type="project" value="TreeGrafter"/>
</dbReference>
<dbReference type="Pfam" id="PF02698">
    <property type="entry name" value="DUF218"/>
    <property type="match status" value="1"/>
</dbReference>
<dbReference type="PANTHER" id="PTHR30336:SF4">
    <property type="entry name" value="ENVELOPE BIOGENESIS FACTOR ELYC"/>
    <property type="match status" value="1"/>
</dbReference>
<keyword evidence="3" id="KW-1185">Reference proteome</keyword>
<dbReference type="CDD" id="cd06259">
    <property type="entry name" value="YdcF-like"/>
    <property type="match status" value="1"/>
</dbReference>
<dbReference type="GO" id="GO:0043164">
    <property type="term" value="P:Gram-negative-bacterium-type cell wall biogenesis"/>
    <property type="evidence" value="ECO:0007669"/>
    <property type="project" value="TreeGrafter"/>
</dbReference>
<dbReference type="OrthoDB" id="9809813at2"/>
<evidence type="ECO:0000313" key="3">
    <source>
        <dbReference type="Proteomes" id="UP000283734"/>
    </source>
</evidence>
<comment type="caution">
    <text evidence="2">The sequence shown here is derived from an EMBL/GenBank/DDBJ whole genome shotgun (WGS) entry which is preliminary data.</text>
</comment>
<dbReference type="InterPro" id="IPR003848">
    <property type="entry name" value="DUF218"/>
</dbReference>
<dbReference type="InterPro" id="IPR051599">
    <property type="entry name" value="Cell_Envelope_Assoc"/>
</dbReference>
<dbReference type="EMBL" id="QYYA01000003">
    <property type="protein sequence ID" value="RJG17191.1"/>
    <property type="molecule type" value="Genomic_DNA"/>
</dbReference>
<dbReference type="RefSeq" id="WP_022986840.1">
    <property type="nucleotide sequence ID" value="NZ_CAXGPP010000002.1"/>
</dbReference>
<dbReference type="GO" id="GO:0000270">
    <property type="term" value="P:peptidoglycan metabolic process"/>
    <property type="evidence" value="ECO:0007669"/>
    <property type="project" value="TreeGrafter"/>
</dbReference>
<protein>
    <submittedName>
        <fullName evidence="2">YdcF family protein</fullName>
    </submittedName>
</protein>
<name>A0A418XWI4_9GAMM</name>
<feature type="domain" description="DUF218" evidence="1">
    <location>
        <begin position="37"/>
        <end position="195"/>
    </location>
</feature>
<accession>A0A418XWI4</accession>
<dbReference type="AlphaFoldDB" id="A0A418XWI4"/>
<dbReference type="InterPro" id="IPR014729">
    <property type="entry name" value="Rossmann-like_a/b/a_fold"/>
</dbReference>
<dbReference type="Gene3D" id="3.40.50.620">
    <property type="entry name" value="HUPs"/>
    <property type="match status" value="1"/>
</dbReference>
<proteinExistence type="predicted"/>
<organism evidence="2 3">
    <name type="scientific">Alcanivorax profundi</name>
    <dbReference type="NCBI Taxonomy" id="2338368"/>
    <lineage>
        <taxon>Bacteria</taxon>
        <taxon>Pseudomonadati</taxon>
        <taxon>Pseudomonadota</taxon>
        <taxon>Gammaproteobacteria</taxon>
        <taxon>Oceanospirillales</taxon>
        <taxon>Alcanivoracaceae</taxon>
        <taxon>Alcanivorax</taxon>
    </lineage>
</organism>
<dbReference type="Proteomes" id="UP000283734">
    <property type="component" value="Unassembled WGS sequence"/>
</dbReference>
<evidence type="ECO:0000313" key="2">
    <source>
        <dbReference type="EMBL" id="RJG17191.1"/>
    </source>
</evidence>
<evidence type="ECO:0000259" key="1">
    <source>
        <dbReference type="Pfam" id="PF02698"/>
    </source>
</evidence>
<gene>
    <name evidence="2" type="ORF">D4A39_10670</name>
</gene>
<dbReference type="PANTHER" id="PTHR30336">
    <property type="entry name" value="INNER MEMBRANE PROTEIN, PROBABLE PERMEASE"/>
    <property type="match status" value="1"/>
</dbReference>